<evidence type="ECO:0000256" key="1">
    <source>
        <dbReference type="PROSITE-ProRule" id="PRU00042"/>
    </source>
</evidence>
<reference evidence="4" key="1">
    <citation type="journal article" date="2019" name="Environ. Microbiol.">
        <title>Fungal ecological strategies reflected in gene transcription - a case study of two litter decomposers.</title>
        <authorList>
            <person name="Barbi F."/>
            <person name="Kohler A."/>
            <person name="Barry K."/>
            <person name="Baskaran P."/>
            <person name="Daum C."/>
            <person name="Fauchery L."/>
            <person name="Ihrmark K."/>
            <person name="Kuo A."/>
            <person name="LaButti K."/>
            <person name="Lipzen A."/>
            <person name="Morin E."/>
            <person name="Grigoriev I.V."/>
            <person name="Henrissat B."/>
            <person name="Lindahl B."/>
            <person name="Martin F."/>
        </authorList>
    </citation>
    <scope>NUCLEOTIDE SEQUENCE</scope>
    <source>
        <strain evidence="4">JB14</strain>
    </source>
</reference>
<feature type="region of interest" description="Disordered" evidence="2">
    <location>
        <begin position="1"/>
        <end position="50"/>
    </location>
</feature>
<keyword evidence="1" id="KW-0479">Metal-binding</keyword>
<dbReference type="AlphaFoldDB" id="A0A6A4IMX2"/>
<dbReference type="PROSITE" id="PS00028">
    <property type="entry name" value="ZINC_FINGER_C2H2_1"/>
    <property type="match status" value="1"/>
</dbReference>
<dbReference type="Proteomes" id="UP000799118">
    <property type="component" value="Unassembled WGS sequence"/>
</dbReference>
<evidence type="ECO:0000259" key="3">
    <source>
        <dbReference type="PROSITE" id="PS50157"/>
    </source>
</evidence>
<dbReference type="PROSITE" id="PS50157">
    <property type="entry name" value="ZINC_FINGER_C2H2_2"/>
    <property type="match status" value="1"/>
</dbReference>
<dbReference type="InterPro" id="IPR013087">
    <property type="entry name" value="Znf_C2H2_type"/>
</dbReference>
<dbReference type="EMBL" id="ML769387">
    <property type="protein sequence ID" value="KAE9409784.1"/>
    <property type="molecule type" value="Genomic_DNA"/>
</dbReference>
<keyword evidence="1" id="KW-0863">Zinc-finger</keyword>
<keyword evidence="1" id="KW-0862">Zinc</keyword>
<proteinExistence type="predicted"/>
<dbReference type="GO" id="GO:0008270">
    <property type="term" value="F:zinc ion binding"/>
    <property type="evidence" value="ECO:0007669"/>
    <property type="project" value="UniProtKB-KW"/>
</dbReference>
<gene>
    <name evidence="4" type="ORF">BT96DRAFT_535309</name>
</gene>
<dbReference type="Gene3D" id="3.30.160.60">
    <property type="entry name" value="Classic Zinc Finger"/>
    <property type="match status" value="1"/>
</dbReference>
<feature type="compositionally biased region" description="Low complexity" evidence="2">
    <location>
        <begin position="22"/>
        <end position="41"/>
    </location>
</feature>
<name>A0A6A4IMX2_9AGAR</name>
<dbReference type="OrthoDB" id="8922241at2759"/>
<evidence type="ECO:0000313" key="5">
    <source>
        <dbReference type="Proteomes" id="UP000799118"/>
    </source>
</evidence>
<sequence>MARKLNEQIWEDLQKAGAEANPPSDSTAAATPTACAPLASSPAPPVSSRKEEAVMTTIKVIMALLNHDPVAHTTLASTAVPNTTSNVLDALTQILASGKVTKATALTLSQTLIHLAGSEALFGSLRGREAMLGKRKREEEPVVIPPAPKPQSIYDVVSNAVHVVTHALHTSSSINPALITSIQHPLHHIFLFSVSSASKPNPNPSATPSPTTSALQEISGLIQVLGVLSGIQIGVNTSHGPSATDSTMVYPCMVPSCNKTFIPLANLRNHERQHHPHIQPPSGSFSTPPPLPLPENARTNAPTLTAQPLSSETRTLKDTLKSRTNASPSNAEDVGRHSRGETLSSDIGITVKRKPKSVLQRWWGRRVSSQK</sequence>
<accession>A0A6A4IMX2</accession>
<evidence type="ECO:0000256" key="2">
    <source>
        <dbReference type="SAM" id="MobiDB-lite"/>
    </source>
</evidence>
<keyword evidence="5" id="KW-1185">Reference proteome</keyword>
<protein>
    <recommendedName>
        <fullName evidence="3">C2H2-type domain-containing protein</fullName>
    </recommendedName>
</protein>
<evidence type="ECO:0000313" key="4">
    <source>
        <dbReference type="EMBL" id="KAE9409784.1"/>
    </source>
</evidence>
<feature type="region of interest" description="Disordered" evidence="2">
    <location>
        <begin position="273"/>
        <end position="349"/>
    </location>
</feature>
<feature type="compositionally biased region" description="Polar residues" evidence="2">
    <location>
        <begin position="297"/>
        <end position="313"/>
    </location>
</feature>
<organism evidence="4 5">
    <name type="scientific">Gymnopus androsaceus JB14</name>
    <dbReference type="NCBI Taxonomy" id="1447944"/>
    <lineage>
        <taxon>Eukaryota</taxon>
        <taxon>Fungi</taxon>
        <taxon>Dikarya</taxon>
        <taxon>Basidiomycota</taxon>
        <taxon>Agaricomycotina</taxon>
        <taxon>Agaricomycetes</taxon>
        <taxon>Agaricomycetidae</taxon>
        <taxon>Agaricales</taxon>
        <taxon>Marasmiineae</taxon>
        <taxon>Omphalotaceae</taxon>
        <taxon>Gymnopus</taxon>
    </lineage>
</organism>
<feature type="domain" description="C2H2-type" evidence="3">
    <location>
        <begin position="250"/>
        <end position="280"/>
    </location>
</feature>